<feature type="binding site" evidence="7">
    <location>
        <position position="98"/>
    </location>
    <ligand>
        <name>oxalate</name>
        <dbReference type="ChEBI" id="CHEBI:30623"/>
    </ligand>
</feature>
<evidence type="ECO:0000313" key="11">
    <source>
        <dbReference type="EMBL" id="CAI9105661.1"/>
    </source>
</evidence>
<evidence type="ECO:0000256" key="8">
    <source>
        <dbReference type="PIRSR" id="PIRSR601929-2"/>
    </source>
</evidence>
<comment type="similarity">
    <text evidence="2 9">Belongs to the germin family.</text>
</comment>
<dbReference type="InterPro" id="IPR014710">
    <property type="entry name" value="RmlC-like_jellyroll"/>
</dbReference>
<feature type="domain" description="Cupin type-1" evidence="10">
    <location>
        <begin position="57"/>
        <end position="196"/>
    </location>
</feature>
<dbReference type="InterPro" id="IPR006045">
    <property type="entry name" value="Cupin_1"/>
</dbReference>
<comment type="subcellular location">
    <subcellularLocation>
        <location evidence="1 9">Secreted</location>
        <location evidence="1 9">Extracellular space</location>
        <location evidence="1 9">Apoplast</location>
    </subcellularLocation>
</comment>
<dbReference type="Proteomes" id="UP001161247">
    <property type="component" value="Chromosome 5"/>
</dbReference>
<dbReference type="Pfam" id="PF00190">
    <property type="entry name" value="Cupin_1"/>
    <property type="match status" value="1"/>
</dbReference>
<evidence type="ECO:0000256" key="7">
    <source>
        <dbReference type="PIRSR" id="PIRSR601929-1"/>
    </source>
</evidence>
<feature type="binding site" evidence="7">
    <location>
        <position position="103"/>
    </location>
    <ligand>
        <name>oxalate</name>
        <dbReference type="ChEBI" id="CHEBI:30623"/>
    </ligand>
</feature>
<evidence type="ECO:0000256" key="3">
    <source>
        <dbReference type="ARBA" id="ARBA00022523"/>
    </source>
</evidence>
<dbReference type="SMART" id="SM00835">
    <property type="entry name" value="Cupin_1"/>
    <property type="match status" value="1"/>
</dbReference>
<dbReference type="PRINTS" id="PR00325">
    <property type="entry name" value="GERMIN"/>
</dbReference>
<evidence type="ECO:0000256" key="9">
    <source>
        <dbReference type="RuleBase" id="RU366015"/>
    </source>
</evidence>
<evidence type="ECO:0000256" key="4">
    <source>
        <dbReference type="ARBA" id="ARBA00022525"/>
    </source>
</evidence>
<keyword evidence="5 7" id="KW-0479">Metal-binding</keyword>
<reference evidence="11" key="1">
    <citation type="submission" date="2023-03" db="EMBL/GenBank/DDBJ databases">
        <authorList>
            <person name="Julca I."/>
        </authorList>
    </citation>
    <scope>NUCLEOTIDE SEQUENCE</scope>
</reference>
<evidence type="ECO:0000259" key="10">
    <source>
        <dbReference type="SMART" id="SM00835"/>
    </source>
</evidence>
<keyword evidence="3 9" id="KW-0052">Apoplast</keyword>
<feature type="signal peptide" evidence="9">
    <location>
        <begin position="1"/>
        <end position="22"/>
    </location>
</feature>
<evidence type="ECO:0000313" key="12">
    <source>
        <dbReference type="Proteomes" id="UP001161247"/>
    </source>
</evidence>
<evidence type="ECO:0000256" key="1">
    <source>
        <dbReference type="ARBA" id="ARBA00004271"/>
    </source>
</evidence>
<dbReference type="InterPro" id="IPR011051">
    <property type="entry name" value="RmlC_Cupin_sf"/>
</dbReference>
<protein>
    <recommendedName>
        <fullName evidence="9">Germin-like protein</fullName>
    </recommendedName>
</protein>
<evidence type="ECO:0000256" key="5">
    <source>
        <dbReference type="ARBA" id="ARBA00022723"/>
    </source>
</evidence>
<dbReference type="CDD" id="cd02241">
    <property type="entry name" value="cupin_OxOx"/>
    <property type="match status" value="1"/>
</dbReference>
<dbReference type="InterPro" id="IPR001929">
    <property type="entry name" value="Germin"/>
</dbReference>
<feature type="binding site" evidence="8">
    <location>
        <position position="98"/>
    </location>
    <ligand>
        <name>Mn(2+)</name>
        <dbReference type="ChEBI" id="CHEBI:29035"/>
    </ligand>
</feature>
<dbReference type="EMBL" id="OX459122">
    <property type="protein sequence ID" value="CAI9105661.1"/>
    <property type="molecule type" value="Genomic_DNA"/>
</dbReference>
<dbReference type="PANTHER" id="PTHR31238">
    <property type="entry name" value="GERMIN-LIKE PROTEIN SUBFAMILY 3 MEMBER 3"/>
    <property type="match status" value="1"/>
</dbReference>
<feature type="chain" id="PRO_5043110890" description="Germin-like protein" evidence="9">
    <location>
        <begin position="23"/>
        <end position="207"/>
    </location>
</feature>
<dbReference type="SUPFAM" id="SSF51182">
    <property type="entry name" value="RmlC-like cupins"/>
    <property type="match status" value="1"/>
</dbReference>
<feature type="binding site" evidence="7">
    <location>
        <position position="93"/>
    </location>
    <ligand>
        <name>oxalate</name>
        <dbReference type="ChEBI" id="CHEBI:30623"/>
    </ligand>
</feature>
<feature type="binding site" evidence="8">
    <location>
        <position position="96"/>
    </location>
    <ligand>
        <name>Mn(2+)</name>
        <dbReference type="ChEBI" id="CHEBI:29035"/>
    </ligand>
</feature>
<keyword evidence="9" id="KW-0732">Signal</keyword>
<dbReference type="AlphaFoldDB" id="A0AAV1DE27"/>
<evidence type="ECO:0000256" key="2">
    <source>
        <dbReference type="ARBA" id="ARBA00007456"/>
    </source>
</evidence>
<accession>A0AAV1DE27</accession>
<gene>
    <name evidence="11" type="ORF">OLC1_LOCUS14308</name>
</gene>
<dbReference type="Gene3D" id="2.60.120.10">
    <property type="entry name" value="Jelly Rolls"/>
    <property type="match status" value="1"/>
</dbReference>
<keyword evidence="12" id="KW-1185">Reference proteome</keyword>
<name>A0AAV1DE27_OLDCO</name>
<organism evidence="11 12">
    <name type="scientific">Oldenlandia corymbosa var. corymbosa</name>
    <dbReference type="NCBI Taxonomy" id="529605"/>
    <lineage>
        <taxon>Eukaryota</taxon>
        <taxon>Viridiplantae</taxon>
        <taxon>Streptophyta</taxon>
        <taxon>Embryophyta</taxon>
        <taxon>Tracheophyta</taxon>
        <taxon>Spermatophyta</taxon>
        <taxon>Magnoliopsida</taxon>
        <taxon>eudicotyledons</taxon>
        <taxon>Gunneridae</taxon>
        <taxon>Pentapetalae</taxon>
        <taxon>asterids</taxon>
        <taxon>lamiids</taxon>
        <taxon>Gentianales</taxon>
        <taxon>Rubiaceae</taxon>
        <taxon>Rubioideae</taxon>
        <taxon>Spermacoceae</taxon>
        <taxon>Hedyotis-Oldenlandia complex</taxon>
        <taxon>Oldenlandia</taxon>
    </lineage>
</organism>
<dbReference type="GO" id="GO:0048046">
    <property type="term" value="C:apoplast"/>
    <property type="evidence" value="ECO:0007669"/>
    <property type="project" value="UniProtKB-SubCell"/>
</dbReference>
<keyword evidence="4 9" id="KW-0964">Secreted</keyword>
<dbReference type="GO" id="GO:0030145">
    <property type="term" value="F:manganese ion binding"/>
    <property type="evidence" value="ECO:0007669"/>
    <property type="project" value="UniProtKB-UniRule"/>
</dbReference>
<sequence length="207" mass="22249">MASFSMFKFTLLLSLLVVFVKGDPDITDDFLIPSNVNPNSIDGNFFTFTGLRKIVGSNVPDFRATKVTKTEFPALDGQGVSLSILQFPPGSINPPHSHPRSWEALFVLSGSVELGFIDPSTGKLNNKTMPTNYFYVVPQGTMHYQQNANKSAAASVLSAFGSSNPGTISLPTALFGTGVDDKILSRSFATDVDTIKKIKAAFGGTKF</sequence>
<feature type="binding site" evidence="8">
    <location>
        <position position="143"/>
    </location>
    <ligand>
        <name>Mn(2+)</name>
        <dbReference type="ChEBI" id="CHEBI:29035"/>
    </ligand>
</feature>
<feature type="binding site" evidence="8">
    <location>
        <position position="103"/>
    </location>
    <ligand>
        <name>Mn(2+)</name>
        <dbReference type="ChEBI" id="CHEBI:29035"/>
    </ligand>
</feature>
<keyword evidence="6 7" id="KW-0464">Manganese</keyword>
<proteinExistence type="inferred from homology"/>
<evidence type="ECO:0000256" key="6">
    <source>
        <dbReference type="ARBA" id="ARBA00023211"/>
    </source>
</evidence>